<feature type="signal peptide" evidence="3">
    <location>
        <begin position="1"/>
        <end position="18"/>
    </location>
</feature>
<protein>
    <submittedName>
        <fullName evidence="4">Dense granule antigen</fullName>
    </submittedName>
</protein>
<reference evidence="4" key="1">
    <citation type="journal article" date="2009" name="PLoS Genet.">
        <title>Selection at a single locus leads to widespread expansion of Toxoplasma gondii lineages that are virulent in mice.</title>
        <authorList>
            <person name="Khan A."/>
            <person name="Taylor S."/>
            <person name="Ajioka J.W."/>
            <person name="Rosenthal B.M."/>
            <person name="Sibley L.D."/>
        </authorList>
    </citation>
    <scope>NUCLEOTIDE SEQUENCE</scope>
    <source>
        <strain evidence="9">MAS</strain>
        <strain evidence="8">TgCatBr1</strain>
        <strain evidence="6">TgCatBr10</strain>
        <strain evidence="7">TgCatBr18</strain>
        <strain evidence="5">TgCatBr6</strain>
        <strain evidence="4">TgCatBr9</strain>
    </source>
</reference>
<evidence type="ECO:0000313" key="8">
    <source>
        <dbReference type="EMBL" id="AFO55041.1"/>
    </source>
</evidence>
<sequence length="249" mass="27476">MARHAIFFALCVLGLVAAALPQFATAATASDDELMSRIRNSDFFDGQAPVDSLRPTNAGVDSKGTDDHLTTSMDKASVESQLPRREPLETEPDEQEEVHFRKRGVGSDAEVTDDHIYEEHTDRKVVPRKSEGKRSFKDLLKKLALPAVGMGASYFAADRILPELTEQQQTGDEPLSTGQNVSTVIGFAALAAAVAFLGLGIKRTYRHFSPRKNRSRQPAPEHEVPESGEDREDARHVPNAPERQRDTEE</sequence>
<feature type="chain" id="PRO_5007674306" evidence="3">
    <location>
        <begin position="19"/>
        <end position="249"/>
    </location>
</feature>
<evidence type="ECO:0000256" key="3">
    <source>
        <dbReference type="SAM" id="SignalP"/>
    </source>
</evidence>
<reference evidence="4" key="2">
    <citation type="journal article" date="2011" name="Int. J. Parasitol.">
        <title>Genetic analyses of atypical Toxoplasma gondii strains reveal a fourth clonal lineage in North America.</title>
        <authorList>
            <person name="Khan A."/>
            <person name="Dubey J.P."/>
            <person name="Su C."/>
            <person name="Ajioka J.W."/>
            <person name="Rosenthal B.M."/>
            <person name="Sibley L.D."/>
        </authorList>
    </citation>
    <scope>NUCLEOTIDE SEQUENCE</scope>
    <source>
        <strain evidence="9">MAS</strain>
        <strain evidence="8">TgCatBr1</strain>
        <strain evidence="6">TgCatBr10</strain>
        <strain evidence="7">TgCatBr18</strain>
        <strain evidence="5">TgCatBr6</strain>
        <strain evidence="4">TgCatBr9</strain>
    </source>
</reference>
<dbReference type="EMBL" id="JX045633">
    <property type="protein sequence ID" value="AFO55042.1"/>
    <property type="molecule type" value="Genomic_DNA"/>
</dbReference>
<evidence type="ECO:0000256" key="2">
    <source>
        <dbReference type="SAM" id="Phobius"/>
    </source>
</evidence>
<dbReference type="VEuPathDB" id="ToxoDB:TGVEG_203310"/>
<dbReference type="EMBL" id="JX045632">
    <property type="protein sequence ID" value="AFO55041.1"/>
    <property type="molecule type" value="Genomic_DNA"/>
</dbReference>
<evidence type="ECO:0000313" key="4">
    <source>
        <dbReference type="EMBL" id="AFO55037.1"/>
    </source>
</evidence>
<reference evidence="4" key="3">
    <citation type="submission" date="2012-05" db="EMBL/GenBank/DDBJ databases">
        <authorList>
            <person name="Khan A."/>
            <person name="Dubey J.P."/>
            <person name="Su C."/>
            <person name="Ajioka J.W."/>
            <person name="Rosenthal B.M."/>
            <person name="Sibley L.D."/>
        </authorList>
    </citation>
    <scope>NUCLEOTIDE SEQUENCE</scope>
    <source>
        <strain evidence="9">MAS</strain>
        <strain evidence="8">TgCatBr1</strain>
        <strain evidence="6">TgCatBr10</strain>
        <strain evidence="7">TgCatBr18</strain>
        <strain evidence="5">TgCatBr6</strain>
        <strain evidence="4">TgCatBr9</strain>
    </source>
</reference>
<evidence type="ECO:0000256" key="1">
    <source>
        <dbReference type="SAM" id="MobiDB-lite"/>
    </source>
</evidence>
<name>I7BFQ3_TOXGO</name>
<evidence type="ECO:0000313" key="5">
    <source>
        <dbReference type="EMBL" id="AFO55038.1"/>
    </source>
</evidence>
<dbReference type="EMBL" id="JX045631">
    <property type="protein sequence ID" value="AFO55040.1"/>
    <property type="molecule type" value="Genomic_DNA"/>
</dbReference>
<dbReference type="GO" id="GO:0005576">
    <property type="term" value="C:extracellular region"/>
    <property type="evidence" value="ECO:0007669"/>
    <property type="project" value="InterPro"/>
</dbReference>
<evidence type="ECO:0000313" key="7">
    <source>
        <dbReference type="EMBL" id="AFO55040.1"/>
    </source>
</evidence>
<dbReference type="EMBL" id="JX045630">
    <property type="protein sequence ID" value="AFO55039.1"/>
    <property type="molecule type" value="Genomic_DNA"/>
</dbReference>
<feature type="region of interest" description="Disordered" evidence="1">
    <location>
        <begin position="45"/>
        <end position="107"/>
    </location>
</feature>
<dbReference type="AlphaFoldDB" id="I7BFQ3"/>
<evidence type="ECO:0000313" key="6">
    <source>
        <dbReference type="EMBL" id="AFO55039.1"/>
    </source>
</evidence>
<evidence type="ECO:0000313" key="9">
    <source>
        <dbReference type="EMBL" id="AFO55042.1"/>
    </source>
</evidence>
<dbReference type="EMBL" id="JX045629">
    <property type="protein sequence ID" value="AFO55038.1"/>
    <property type="molecule type" value="Genomic_DNA"/>
</dbReference>
<accession>I7BFQ3</accession>
<keyword evidence="2" id="KW-0472">Membrane</keyword>
<keyword evidence="2" id="KW-0812">Transmembrane</keyword>
<dbReference type="PRINTS" id="PR01747">
    <property type="entry name" value="DENSEGRNULE7"/>
</dbReference>
<dbReference type="VEuPathDB" id="ToxoDB:TGMAS_203310"/>
<dbReference type="VEuPathDB" id="ToxoDB:TGP89_203310"/>
<organism evidence="4">
    <name type="scientific">Toxoplasma gondii</name>
    <dbReference type="NCBI Taxonomy" id="5811"/>
    <lineage>
        <taxon>Eukaryota</taxon>
        <taxon>Sar</taxon>
        <taxon>Alveolata</taxon>
        <taxon>Apicomplexa</taxon>
        <taxon>Conoidasida</taxon>
        <taxon>Coccidia</taxon>
        <taxon>Eucoccidiorida</taxon>
        <taxon>Eimeriorina</taxon>
        <taxon>Sarcocystidae</taxon>
        <taxon>Toxoplasma</taxon>
    </lineage>
</organism>
<keyword evidence="3" id="KW-0732">Signal</keyword>
<keyword evidence="2" id="KW-1133">Transmembrane helix</keyword>
<feature type="transmembrane region" description="Helical" evidence="2">
    <location>
        <begin position="181"/>
        <end position="201"/>
    </location>
</feature>
<dbReference type="EMBL" id="JX045628">
    <property type="protein sequence ID" value="AFO55037.1"/>
    <property type="molecule type" value="Genomic_DNA"/>
</dbReference>
<gene>
    <name evidence="4" type="primary">GRA7</name>
</gene>
<feature type="compositionally biased region" description="Basic and acidic residues" evidence="1">
    <location>
        <begin position="232"/>
        <end position="249"/>
    </location>
</feature>
<feature type="region of interest" description="Disordered" evidence="1">
    <location>
        <begin position="209"/>
        <end position="249"/>
    </location>
</feature>
<dbReference type="VEuPathDB" id="ToxoDB:TGCAST_203310"/>
<proteinExistence type="predicted"/>
<dbReference type="InterPro" id="IPR008120">
    <property type="entry name" value="Dense_granule_Gra7_protein"/>
</dbReference>
<feature type="compositionally biased region" description="Polar residues" evidence="1">
    <location>
        <begin position="70"/>
        <end position="80"/>
    </location>
</feature>